<dbReference type="SMART" id="SM00382">
    <property type="entry name" value="AAA"/>
    <property type="match status" value="1"/>
</dbReference>
<evidence type="ECO:0000256" key="4">
    <source>
        <dbReference type="ARBA" id="ARBA00022475"/>
    </source>
</evidence>
<dbReference type="InterPro" id="IPR003593">
    <property type="entry name" value="AAA+_ATPase"/>
</dbReference>
<keyword evidence="8 10" id="KW-0472">Membrane</keyword>
<comment type="function">
    <text evidence="10">Part of an ABC transporter complex. Responsible for energy coupling to the transport system.</text>
</comment>
<keyword evidence="7" id="KW-1278">Translocase</keyword>
<organism evidence="12 13">
    <name type="scientific">Oikeobacillus pervagus</name>
    <dbReference type="NCBI Taxonomy" id="1325931"/>
    <lineage>
        <taxon>Bacteria</taxon>
        <taxon>Bacillati</taxon>
        <taxon>Bacillota</taxon>
        <taxon>Bacilli</taxon>
        <taxon>Bacillales</taxon>
        <taxon>Bacillaceae</taxon>
        <taxon>Oikeobacillus</taxon>
    </lineage>
</organism>
<dbReference type="Gene3D" id="3.40.50.300">
    <property type="entry name" value="P-loop containing nucleotide triphosphate hydrolases"/>
    <property type="match status" value="1"/>
</dbReference>
<evidence type="ECO:0000256" key="8">
    <source>
        <dbReference type="ARBA" id="ARBA00023136"/>
    </source>
</evidence>
<dbReference type="PANTHER" id="PTHR43553:SF24">
    <property type="entry name" value="ENERGY-COUPLING FACTOR TRANSPORTER ATP-BINDING PROTEIN ECFA1"/>
    <property type="match status" value="1"/>
</dbReference>
<evidence type="ECO:0000256" key="2">
    <source>
        <dbReference type="ARBA" id="ARBA00005417"/>
    </source>
</evidence>
<reference evidence="12" key="1">
    <citation type="submission" date="2023-07" db="EMBL/GenBank/DDBJ databases">
        <title>Genomic Encyclopedia of Type Strains, Phase IV (KMG-IV): sequencing the most valuable type-strain genomes for metagenomic binning, comparative biology and taxonomic classification.</title>
        <authorList>
            <person name="Goeker M."/>
        </authorList>
    </citation>
    <scope>NUCLEOTIDE SEQUENCE</scope>
    <source>
        <strain evidence="12">DSM 23947</strain>
    </source>
</reference>
<evidence type="ECO:0000256" key="1">
    <source>
        <dbReference type="ARBA" id="ARBA00004202"/>
    </source>
</evidence>
<evidence type="ECO:0000256" key="9">
    <source>
        <dbReference type="ARBA" id="ARBA00025157"/>
    </source>
</evidence>
<dbReference type="InterPro" id="IPR003439">
    <property type="entry name" value="ABC_transporter-like_ATP-bd"/>
</dbReference>
<dbReference type="RefSeq" id="WP_307256230.1">
    <property type="nucleotide sequence ID" value="NZ_JAUSUC010000005.1"/>
</dbReference>
<dbReference type="FunFam" id="3.40.50.300:FF:000224">
    <property type="entry name" value="Energy-coupling factor transporter ATP-binding protein EcfA"/>
    <property type="match status" value="1"/>
</dbReference>
<keyword evidence="4 10" id="KW-1003">Cell membrane</keyword>
<evidence type="ECO:0000256" key="3">
    <source>
        <dbReference type="ARBA" id="ARBA00022448"/>
    </source>
</evidence>
<comment type="caution">
    <text evidence="12">The sequence shown here is derived from an EMBL/GenBank/DDBJ whole genome shotgun (WGS) entry which is preliminary data.</text>
</comment>
<dbReference type="GO" id="GO:0042626">
    <property type="term" value="F:ATPase-coupled transmembrane transporter activity"/>
    <property type="evidence" value="ECO:0007669"/>
    <property type="project" value="TreeGrafter"/>
</dbReference>
<keyword evidence="3 10" id="KW-0813">Transport</keyword>
<evidence type="ECO:0000313" key="13">
    <source>
        <dbReference type="Proteomes" id="UP001237207"/>
    </source>
</evidence>
<feature type="domain" description="ABC transporter" evidence="11">
    <location>
        <begin position="6"/>
        <end position="241"/>
    </location>
</feature>
<sequence length="279" mass="31391">MTVPILQLENLSFSYPDRTNVLKNINLSFSPGRKIAVLGNNGAGKSTLFLHLNGLLRPKNGTVYFKGQPLKYKKKELVQLRKSVGLVFQQADSQIFASTVRDDVAFGPKNLGLAKEEIEQYVDEALRLTEMTNYSRRPPHLLSIGEKKRVAIAGVLAMKPEVIVLDEPTAGLDLYYSDRLLHILSSIHQNGTTIILSTHDVDFAYEWSDEIIIMNNGETLYSGDGHGAFSDEGILSRSHLHKPWILDIVNQFEEIPSHADFPKSRDQLLHWLSQKIGRK</sequence>
<gene>
    <name evidence="12" type="ORF">J2S13_000635</name>
</gene>
<keyword evidence="13" id="KW-1185">Reference proteome</keyword>
<dbReference type="AlphaFoldDB" id="A0AAJ1T1J7"/>
<proteinExistence type="inferred from homology"/>
<evidence type="ECO:0000256" key="6">
    <source>
        <dbReference type="ARBA" id="ARBA00022840"/>
    </source>
</evidence>
<comment type="similarity">
    <text evidence="2 10">Belongs to the ABC transporter superfamily.</text>
</comment>
<name>A0AAJ1T1J7_9BACI</name>
<dbReference type="EMBL" id="JAUSUC010000005">
    <property type="protein sequence ID" value="MDQ0214239.1"/>
    <property type="molecule type" value="Genomic_DNA"/>
</dbReference>
<dbReference type="InterPro" id="IPR005876">
    <property type="entry name" value="Co_trans_ATP-bd"/>
</dbReference>
<dbReference type="GO" id="GO:0005524">
    <property type="term" value="F:ATP binding"/>
    <property type="evidence" value="ECO:0007669"/>
    <property type="project" value="UniProtKB-UniRule"/>
</dbReference>
<comment type="subcellular location">
    <subcellularLocation>
        <location evidence="1 10">Cell membrane</location>
        <topology evidence="1 10">Peripheral membrane protein</topology>
    </subcellularLocation>
</comment>
<dbReference type="PROSITE" id="PS50893">
    <property type="entry name" value="ABC_TRANSPORTER_2"/>
    <property type="match status" value="1"/>
</dbReference>
<dbReference type="GO" id="GO:0043190">
    <property type="term" value="C:ATP-binding cassette (ABC) transporter complex"/>
    <property type="evidence" value="ECO:0007669"/>
    <property type="project" value="TreeGrafter"/>
</dbReference>
<dbReference type="CDD" id="cd03225">
    <property type="entry name" value="ABC_cobalt_CbiO_domain1"/>
    <property type="match status" value="1"/>
</dbReference>
<dbReference type="InterPro" id="IPR015856">
    <property type="entry name" value="ABC_transpr_CbiO/EcfA_su"/>
</dbReference>
<dbReference type="Pfam" id="PF00005">
    <property type="entry name" value="ABC_tran"/>
    <property type="match status" value="1"/>
</dbReference>
<keyword evidence="6 10" id="KW-0067">ATP-binding</keyword>
<accession>A0AAJ1T1J7</accession>
<evidence type="ECO:0000313" key="12">
    <source>
        <dbReference type="EMBL" id="MDQ0214239.1"/>
    </source>
</evidence>
<dbReference type="NCBIfam" id="TIGR01166">
    <property type="entry name" value="cbiO"/>
    <property type="match status" value="1"/>
</dbReference>
<evidence type="ECO:0000256" key="7">
    <source>
        <dbReference type="ARBA" id="ARBA00022967"/>
    </source>
</evidence>
<keyword evidence="5 10" id="KW-0547">Nucleotide-binding</keyword>
<comment type="function">
    <text evidence="9">Probably part of an ABC transporter complex. Responsible for energy coupling to the transport system.</text>
</comment>
<dbReference type="GO" id="GO:0016887">
    <property type="term" value="F:ATP hydrolysis activity"/>
    <property type="evidence" value="ECO:0007669"/>
    <property type="project" value="InterPro"/>
</dbReference>
<dbReference type="Proteomes" id="UP001237207">
    <property type="component" value="Unassembled WGS sequence"/>
</dbReference>
<dbReference type="GO" id="GO:0015087">
    <property type="term" value="F:cobalt ion transmembrane transporter activity"/>
    <property type="evidence" value="ECO:0007669"/>
    <property type="project" value="UniProtKB-ARBA"/>
</dbReference>
<dbReference type="SUPFAM" id="SSF52540">
    <property type="entry name" value="P-loop containing nucleoside triphosphate hydrolases"/>
    <property type="match status" value="1"/>
</dbReference>
<dbReference type="InterPro" id="IPR050095">
    <property type="entry name" value="ECF_ABC_transporter_ATP-bd"/>
</dbReference>
<dbReference type="InterPro" id="IPR027417">
    <property type="entry name" value="P-loop_NTPase"/>
</dbReference>
<evidence type="ECO:0000256" key="5">
    <source>
        <dbReference type="ARBA" id="ARBA00022741"/>
    </source>
</evidence>
<evidence type="ECO:0000259" key="11">
    <source>
        <dbReference type="PROSITE" id="PS50893"/>
    </source>
</evidence>
<evidence type="ECO:0000256" key="10">
    <source>
        <dbReference type="RuleBase" id="RU364103"/>
    </source>
</evidence>
<protein>
    <recommendedName>
        <fullName evidence="10">ABC transporter ATP-binding protein</fullName>
    </recommendedName>
</protein>
<dbReference type="PANTHER" id="PTHR43553">
    <property type="entry name" value="HEAVY METAL TRANSPORTER"/>
    <property type="match status" value="1"/>
</dbReference>